<evidence type="ECO:0008006" key="7">
    <source>
        <dbReference type="Google" id="ProtNLM"/>
    </source>
</evidence>
<dbReference type="PANTHER" id="PTHR44943">
    <property type="entry name" value="CELLULOSE SYNTHASE OPERON PROTEIN C"/>
    <property type="match status" value="1"/>
</dbReference>
<dbReference type="PANTHER" id="PTHR44943:SF8">
    <property type="entry name" value="TPR REPEAT-CONTAINING PROTEIN MJ0263"/>
    <property type="match status" value="1"/>
</dbReference>
<evidence type="ECO:0000256" key="4">
    <source>
        <dbReference type="SAM" id="SignalP"/>
    </source>
</evidence>
<evidence type="ECO:0000313" key="5">
    <source>
        <dbReference type="EMBL" id="SIT58502.1"/>
    </source>
</evidence>
<dbReference type="Gene3D" id="2.60.120.260">
    <property type="entry name" value="Galactose-binding domain-like"/>
    <property type="match status" value="1"/>
</dbReference>
<sequence>MKWKSLRSTALAGLTVAAILLEARAGFAVDEEPLNLLRLTSAKVESTTSPADVTAIARLTDGDAKTVAEIDATEATPLDVTFTFGGGVVAPEGIRVTLPEGSGSAAARVEILVSTASAHAGFRSLRTDPLAAEGKPQTFEFPTTAARWIIVRLAPQPGARKVAAAEVEVIGREGEPKSHYAFAESPAKAFDVLTRLEKTTSLKLAVSDDEKAMFAKAKVGRLTPVEFAEAALLASGVVDAGKRKEYLKRLDALEQQARAAVANTRTPAAKGEALLEWLHKGPISKGYVARQTGLSVIFDTGTFNCVSSAVLYNVLALRLGLDVRAIEVPDHAFSILYDGTRHMDVETTNAKGFNPARDKAAIAKFEQMTGFRYIPDAHRDQRREVEEAGLAAIIYYNQGVLLSEAKRYHEALVANFRAMSLDPEFGSAVKNALAVLANWGAELSRDGKFQEALEVVTTGLALAPKDAALVNNHSAVWSQWALSAVDAGKPSEALAILERAAAAVPSGGFEGMQSLVYIRPADIRMREGRWEDALAAAVPGFEALAGEPRKELEKWLGYFGQEWSAALAKKEGEARALGALRGFVARFPGNEHVTSAADSHVRRMAFGLADAGKFEEALAAIQGAKDLMKDTAGVREASLYVYDDWAKRHMKDGRWEMAADVYVKGFAAYPGEGLFKGNVTYLAQEWTKAAYAKGGADAAAEVMKSMAERFPGLTGLSKSGGNELQRAVNARVEEGKYEEALAALEKGRQLLDDSDAEQTYLYVYDFWARKRMEAGAWEEAADVYLKALARYPEAGMLKQNVAYLGQEWTKAAYTKGGAPAAAAVAKALAAKFPGVESIGKSGGQGVARVVHDSIGNGKFEAALAAVDQGKEFLPGNEAQELYFAAYDGWAKRYMQDGQWEKAADVYEAGLGRFPAMEKLQGNIGWFAQEWAKEVAAGQGPDKAAEVLRALKQRFPGLQNVARSSKNYLNNNVNALVRDNKHEEALAVLERLKDLAEGEADVERLAVFAYDRWARRFIDKKDWDGAIAIYDKGLARYPDQRLFEQNKAYCIEQKSR</sequence>
<dbReference type="Proteomes" id="UP000188388">
    <property type="component" value="Unassembled WGS sequence"/>
</dbReference>
<reference evidence="6" key="1">
    <citation type="submission" date="2017-01" db="EMBL/GenBank/DDBJ databases">
        <authorList>
            <person name="Brunel B."/>
        </authorList>
    </citation>
    <scope>NUCLEOTIDE SEQUENCE [LARGE SCALE GENOMIC DNA]</scope>
</reference>
<dbReference type="SUPFAM" id="SSF48452">
    <property type="entry name" value="TPR-like"/>
    <property type="match status" value="3"/>
</dbReference>
<gene>
    <name evidence="5" type="ORF">BQ8794_50604</name>
</gene>
<accession>A0A1R3VF55</accession>
<feature type="signal peptide" evidence="4">
    <location>
        <begin position="1"/>
        <end position="28"/>
    </location>
</feature>
<dbReference type="Gene3D" id="1.25.40.10">
    <property type="entry name" value="Tetratricopeptide repeat domain"/>
    <property type="match status" value="3"/>
</dbReference>
<feature type="repeat" description="TPR" evidence="3">
    <location>
        <begin position="392"/>
        <end position="425"/>
    </location>
</feature>
<organism evidence="5 6">
    <name type="scientific">Mesorhizobium prunaredense</name>
    <dbReference type="NCBI Taxonomy" id="1631249"/>
    <lineage>
        <taxon>Bacteria</taxon>
        <taxon>Pseudomonadati</taxon>
        <taxon>Pseudomonadota</taxon>
        <taxon>Alphaproteobacteria</taxon>
        <taxon>Hyphomicrobiales</taxon>
        <taxon>Phyllobacteriaceae</taxon>
        <taxon>Mesorhizobium</taxon>
    </lineage>
</organism>
<evidence type="ECO:0000313" key="6">
    <source>
        <dbReference type="Proteomes" id="UP000188388"/>
    </source>
</evidence>
<keyword evidence="1" id="KW-0677">Repeat</keyword>
<dbReference type="InterPro" id="IPR019734">
    <property type="entry name" value="TPR_rpt"/>
</dbReference>
<keyword evidence="2 3" id="KW-0802">TPR repeat</keyword>
<dbReference type="AlphaFoldDB" id="A0A1R3VF55"/>
<dbReference type="RefSeq" id="WP_077381535.1">
    <property type="nucleotide sequence ID" value="NZ_FTPD01000045.1"/>
</dbReference>
<dbReference type="STRING" id="1631249.BQ8794_50604"/>
<dbReference type="InterPro" id="IPR011990">
    <property type="entry name" value="TPR-like_helical_dom_sf"/>
</dbReference>
<dbReference type="SMART" id="SM00028">
    <property type="entry name" value="TPR"/>
    <property type="match status" value="7"/>
</dbReference>
<evidence type="ECO:0000256" key="2">
    <source>
        <dbReference type="ARBA" id="ARBA00022803"/>
    </source>
</evidence>
<protein>
    <recommendedName>
        <fullName evidence="7">Tetratricopeptide repeat protein</fullName>
    </recommendedName>
</protein>
<feature type="chain" id="PRO_5010365815" description="Tetratricopeptide repeat protein" evidence="4">
    <location>
        <begin position="29"/>
        <end position="1055"/>
    </location>
</feature>
<dbReference type="InterPro" id="IPR051685">
    <property type="entry name" value="Ycf3/AcsC/BcsC/TPR_MFPF"/>
</dbReference>
<dbReference type="PROSITE" id="PS50005">
    <property type="entry name" value="TPR"/>
    <property type="match status" value="1"/>
</dbReference>
<evidence type="ECO:0000256" key="3">
    <source>
        <dbReference type="PROSITE-ProRule" id="PRU00339"/>
    </source>
</evidence>
<proteinExistence type="predicted"/>
<keyword evidence="4" id="KW-0732">Signal</keyword>
<name>A0A1R3VF55_9HYPH</name>
<dbReference type="EMBL" id="FTPD01000045">
    <property type="protein sequence ID" value="SIT58502.1"/>
    <property type="molecule type" value="Genomic_DNA"/>
</dbReference>
<evidence type="ECO:0000256" key="1">
    <source>
        <dbReference type="ARBA" id="ARBA00022737"/>
    </source>
</evidence>
<keyword evidence="6" id="KW-1185">Reference proteome</keyword>